<feature type="transmembrane region" description="Helical" evidence="6">
    <location>
        <begin position="419"/>
        <end position="437"/>
    </location>
</feature>
<evidence type="ECO:0000256" key="4">
    <source>
        <dbReference type="ARBA" id="ARBA00022989"/>
    </source>
</evidence>
<evidence type="ECO:0000256" key="2">
    <source>
        <dbReference type="ARBA" id="ARBA00005982"/>
    </source>
</evidence>
<comment type="subcellular location">
    <subcellularLocation>
        <location evidence="1">Membrane</location>
        <topology evidence="1">Multi-pass membrane protein</topology>
    </subcellularLocation>
</comment>
<evidence type="ECO:0000256" key="1">
    <source>
        <dbReference type="ARBA" id="ARBA00004141"/>
    </source>
</evidence>
<accession>A0AAW1J547</accession>
<evidence type="ECO:0000256" key="6">
    <source>
        <dbReference type="SAM" id="Phobius"/>
    </source>
</evidence>
<keyword evidence="5 6" id="KW-0472">Membrane</keyword>
<keyword evidence="4 6" id="KW-1133">Transmembrane helix</keyword>
<evidence type="ECO:0000256" key="5">
    <source>
        <dbReference type="ARBA" id="ARBA00023136"/>
    </source>
</evidence>
<gene>
    <name evidence="7" type="ORF">RND81_08G085200</name>
</gene>
<evidence type="ECO:0000313" key="8">
    <source>
        <dbReference type="Proteomes" id="UP001443914"/>
    </source>
</evidence>
<feature type="transmembrane region" description="Helical" evidence="6">
    <location>
        <begin position="7"/>
        <end position="32"/>
    </location>
</feature>
<dbReference type="SUPFAM" id="SSF103473">
    <property type="entry name" value="MFS general substrate transporter"/>
    <property type="match status" value="1"/>
</dbReference>
<keyword evidence="8" id="KW-1185">Reference proteome</keyword>
<dbReference type="GO" id="GO:0022857">
    <property type="term" value="F:transmembrane transporter activity"/>
    <property type="evidence" value="ECO:0007669"/>
    <property type="project" value="InterPro"/>
</dbReference>
<dbReference type="EMBL" id="JBDFQZ010000008">
    <property type="protein sequence ID" value="KAK9698148.1"/>
    <property type="molecule type" value="Genomic_DNA"/>
</dbReference>
<organism evidence="7 8">
    <name type="scientific">Saponaria officinalis</name>
    <name type="common">Common soapwort</name>
    <name type="synonym">Lychnis saponaria</name>
    <dbReference type="NCBI Taxonomy" id="3572"/>
    <lineage>
        <taxon>Eukaryota</taxon>
        <taxon>Viridiplantae</taxon>
        <taxon>Streptophyta</taxon>
        <taxon>Embryophyta</taxon>
        <taxon>Tracheophyta</taxon>
        <taxon>Spermatophyta</taxon>
        <taxon>Magnoliopsida</taxon>
        <taxon>eudicotyledons</taxon>
        <taxon>Gunneridae</taxon>
        <taxon>Pentapetalae</taxon>
        <taxon>Caryophyllales</taxon>
        <taxon>Caryophyllaceae</taxon>
        <taxon>Caryophylleae</taxon>
        <taxon>Saponaria</taxon>
    </lineage>
</organism>
<feature type="transmembrane region" description="Helical" evidence="6">
    <location>
        <begin position="127"/>
        <end position="146"/>
    </location>
</feature>
<sequence>MDNPKVVGGWLTLPFIIGSIVGLSLAAGSWYANLTMFLVKEYNVSQHLAEKIYEIVNIGVNIFPIIGAILSDSYVGSFLVINVASFASLLYFQGLMMLGLSTIIPTLRSHPCNINTINDTSCDTPSIHHYAFLLVALSLATIGFGCTRYMLSSLGAYQFNKSEHRRIFFNVYILAYEACFAIAYGVIVFIIQDQGKWSIGFGIGIATNLISIILFLSGFKYYRHIVPQHNPFVVVAHGLICVTISKIKVALTKDHRIHDDEQISNINIIGSPSKNMTINSKSWAQTLISSQNQAQDLKKIIKIMPIWSAGIILSTVITTISNLIVLQASSMDLTISRHVTLPAQSMIVFCLVATIMTLSIFDSFLFPLWQTTFGRPLKPLQRGGIGHVFVVVGTIGLAIVETGRLNLNRVNDNGPVMSAYWLIIPMVLLGIGAAYYFPGGLTFHYQEFPKSLKCSSTAMPSIQVIIGFYLSKAFLKVVKQRSSWLADEISLGRRLDIVYWILALVVAVNFGYYVACSILYKYNTQDNSDSEFTISTNNTGDNL</sequence>
<dbReference type="Proteomes" id="UP001443914">
    <property type="component" value="Unassembled WGS sequence"/>
</dbReference>
<dbReference type="AlphaFoldDB" id="A0AAW1J547"/>
<evidence type="ECO:0000256" key="3">
    <source>
        <dbReference type="ARBA" id="ARBA00022692"/>
    </source>
</evidence>
<feature type="transmembrane region" description="Helical" evidence="6">
    <location>
        <begin position="52"/>
        <end position="71"/>
    </location>
</feature>
<feature type="transmembrane region" description="Helical" evidence="6">
    <location>
        <begin position="78"/>
        <end position="107"/>
    </location>
</feature>
<comment type="caution">
    <text evidence="7">The sequence shown here is derived from an EMBL/GenBank/DDBJ whole genome shotgun (WGS) entry which is preliminary data.</text>
</comment>
<dbReference type="InterPro" id="IPR036259">
    <property type="entry name" value="MFS_trans_sf"/>
</dbReference>
<feature type="transmembrane region" description="Helical" evidence="6">
    <location>
        <begin position="346"/>
        <end position="368"/>
    </location>
</feature>
<feature type="transmembrane region" description="Helical" evidence="6">
    <location>
        <begin position="197"/>
        <end position="219"/>
    </location>
</feature>
<comment type="similarity">
    <text evidence="2">Belongs to the major facilitator superfamily. Proton-dependent oligopeptide transporter (POT/PTR) (TC 2.A.17) family.</text>
</comment>
<protein>
    <submittedName>
        <fullName evidence="7">Uncharacterized protein</fullName>
    </submittedName>
</protein>
<feature type="transmembrane region" description="Helical" evidence="6">
    <location>
        <begin position="306"/>
        <end position="326"/>
    </location>
</feature>
<proteinExistence type="inferred from homology"/>
<dbReference type="GO" id="GO:0016020">
    <property type="term" value="C:membrane"/>
    <property type="evidence" value="ECO:0007669"/>
    <property type="project" value="UniProtKB-SubCell"/>
</dbReference>
<name>A0AAW1J547_SAPOF</name>
<feature type="transmembrane region" description="Helical" evidence="6">
    <location>
        <begin position="380"/>
        <end position="399"/>
    </location>
</feature>
<reference evidence="7" key="1">
    <citation type="submission" date="2024-03" db="EMBL/GenBank/DDBJ databases">
        <title>WGS assembly of Saponaria officinalis var. Norfolk2.</title>
        <authorList>
            <person name="Jenkins J."/>
            <person name="Shu S."/>
            <person name="Grimwood J."/>
            <person name="Barry K."/>
            <person name="Goodstein D."/>
            <person name="Schmutz J."/>
            <person name="Leebens-Mack J."/>
            <person name="Osbourn A."/>
        </authorList>
    </citation>
    <scope>NUCLEOTIDE SEQUENCE [LARGE SCALE GENOMIC DNA]</scope>
    <source>
        <strain evidence="7">JIC</strain>
    </source>
</reference>
<feature type="transmembrane region" description="Helical" evidence="6">
    <location>
        <begin position="458"/>
        <end position="477"/>
    </location>
</feature>
<dbReference type="PANTHER" id="PTHR11654">
    <property type="entry name" value="OLIGOPEPTIDE TRANSPORTER-RELATED"/>
    <property type="match status" value="1"/>
</dbReference>
<keyword evidence="3 6" id="KW-0812">Transmembrane</keyword>
<feature type="transmembrane region" description="Helical" evidence="6">
    <location>
        <begin position="497"/>
        <end position="520"/>
    </location>
</feature>
<dbReference type="Pfam" id="PF00854">
    <property type="entry name" value="PTR2"/>
    <property type="match status" value="1"/>
</dbReference>
<dbReference type="Gene3D" id="1.20.1250.20">
    <property type="entry name" value="MFS general substrate transporter like domains"/>
    <property type="match status" value="1"/>
</dbReference>
<feature type="transmembrane region" description="Helical" evidence="6">
    <location>
        <begin position="167"/>
        <end position="191"/>
    </location>
</feature>
<evidence type="ECO:0000313" key="7">
    <source>
        <dbReference type="EMBL" id="KAK9698148.1"/>
    </source>
</evidence>
<dbReference type="InterPro" id="IPR000109">
    <property type="entry name" value="POT_fam"/>
</dbReference>